<evidence type="ECO:0000256" key="5">
    <source>
        <dbReference type="ARBA" id="ARBA00022679"/>
    </source>
</evidence>
<dbReference type="InterPro" id="IPR015793">
    <property type="entry name" value="Pyrv_Knase_brl"/>
</dbReference>
<dbReference type="Gene3D" id="2.40.33.10">
    <property type="entry name" value="PK beta-barrel domain-like"/>
    <property type="match status" value="1"/>
</dbReference>
<comment type="catalytic activity">
    <reaction evidence="13 14">
        <text>pyruvate + ATP = phosphoenolpyruvate + ADP + H(+)</text>
        <dbReference type="Rhea" id="RHEA:18157"/>
        <dbReference type="ChEBI" id="CHEBI:15361"/>
        <dbReference type="ChEBI" id="CHEBI:15378"/>
        <dbReference type="ChEBI" id="CHEBI:30616"/>
        <dbReference type="ChEBI" id="CHEBI:58702"/>
        <dbReference type="ChEBI" id="CHEBI:456216"/>
        <dbReference type="EC" id="2.7.1.40"/>
    </reaction>
</comment>
<dbReference type="EC" id="2.7.1.40" evidence="4 14"/>
<evidence type="ECO:0000256" key="15">
    <source>
        <dbReference type="SAM" id="MobiDB-lite"/>
    </source>
</evidence>
<feature type="domain" description="Pyruvate kinase barrel" evidence="16">
    <location>
        <begin position="40"/>
        <end position="391"/>
    </location>
</feature>
<dbReference type="SUPFAM" id="SSF50800">
    <property type="entry name" value="PK beta-barrel domain-like"/>
    <property type="match status" value="1"/>
</dbReference>
<evidence type="ECO:0000256" key="10">
    <source>
        <dbReference type="ARBA" id="ARBA00022842"/>
    </source>
</evidence>
<feature type="compositionally biased region" description="Basic and acidic residues" evidence="15">
    <location>
        <begin position="631"/>
        <end position="641"/>
    </location>
</feature>
<evidence type="ECO:0000259" key="17">
    <source>
        <dbReference type="Pfam" id="PF02887"/>
    </source>
</evidence>
<dbReference type="InterPro" id="IPR015795">
    <property type="entry name" value="Pyrv_Knase_C"/>
</dbReference>
<evidence type="ECO:0000313" key="18">
    <source>
        <dbReference type="EMBL" id="CAE0609761.1"/>
    </source>
</evidence>
<keyword evidence="8 14" id="KW-0418">Kinase</keyword>
<sequence length="661" mass="73238">MSQIINIRKKFLEQPLGTILTEEEEFVEGEEAPRTPFHLSKTKLIATVGPKSCSVEVLKQLLQAGIQAVRFDFTWCTLEVQGFFDRTYENLLQACNETKKMCAIMVDLTGRELYLKGKHAVGEDGWPRRVESPVTVESGQIIYLSCDKADQDKKDTFLVNYDDFYEMAKVGDTIHLGRYLSTGAEASAVYVDVLEITGKKIKCKCKNPAVLDGLVTVFHCERSKSGQENVQNLLPVMTEDDKEALKRWSTREVDFVLIPYPKCKEDVQEVRDYLDFLGMHETLCISKIETRAALNGFEEILDVSYGVVISRSSLGMDMPIEKSVKIQKELIKRCNFVGKPCIITRVVDTMTNSPRPTRAEATDVANAVLDGTDAILLGAETTRGKFPVESVNTVKDICRQAEMVYNNDYHFKSIMKALGIDGHTPDIGEPMSEAEAMASSTVRAADKTNAAMILCFTESGTFARQVAKYRPNMPILAITVPTLKVKGCSWTLLGRRAARQNLIIRGVFPKLADPKTGLQEGWILQDAIKFSIAQGMLRKDDFVVVCHRLRGDLVISIVSVNDALGVTMQSGSELGQRHASTASMTSLVTHDTDDQYGSLPSSFEHGCAVRAQQSDGKSRSPRHNGKGLKPLSEEPRAEEKATASSGDDPVKTKIKRGFFSS</sequence>
<dbReference type="InterPro" id="IPR036918">
    <property type="entry name" value="Pyrv_Knase_C_sf"/>
</dbReference>
<accession>A0A7S3UBX9</accession>
<dbReference type="InterPro" id="IPR040442">
    <property type="entry name" value="Pyrv_kinase-like_dom_sf"/>
</dbReference>
<feature type="region of interest" description="Disordered" evidence="15">
    <location>
        <begin position="608"/>
        <end position="661"/>
    </location>
</feature>
<dbReference type="GO" id="GO:0005524">
    <property type="term" value="F:ATP binding"/>
    <property type="evidence" value="ECO:0007669"/>
    <property type="project" value="UniProtKB-KW"/>
</dbReference>
<comment type="cofactor">
    <cofactor evidence="1">
        <name>K(+)</name>
        <dbReference type="ChEBI" id="CHEBI:29103"/>
    </cofactor>
</comment>
<evidence type="ECO:0000256" key="9">
    <source>
        <dbReference type="ARBA" id="ARBA00022840"/>
    </source>
</evidence>
<evidence type="ECO:0000259" key="16">
    <source>
        <dbReference type="Pfam" id="PF00224"/>
    </source>
</evidence>
<dbReference type="PRINTS" id="PR01050">
    <property type="entry name" value="PYRUVTKNASE"/>
</dbReference>
<dbReference type="InterPro" id="IPR015806">
    <property type="entry name" value="Pyrv_Knase_insert_dom_sf"/>
</dbReference>
<reference evidence="18" key="1">
    <citation type="submission" date="2021-01" db="EMBL/GenBank/DDBJ databases">
        <authorList>
            <person name="Corre E."/>
            <person name="Pelletier E."/>
            <person name="Niang G."/>
            <person name="Scheremetjew M."/>
            <person name="Finn R."/>
            <person name="Kale V."/>
            <person name="Holt S."/>
            <person name="Cochrane G."/>
            <person name="Meng A."/>
            <person name="Brown T."/>
            <person name="Cohen L."/>
        </authorList>
    </citation>
    <scope>NUCLEOTIDE SEQUENCE</scope>
    <source>
        <strain evidence="18">CCMP1897</strain>
    </source>
</reference>
<dbReference type="PANTHER" id="PTHR11817">
    <property type="entry name" value="PYRUVATE KINASE"/>
    <property type="match status" value="1"/>
</dbReference>
<organism evidence="18">
    <name type="scientific">Picocystis salinarum</name>
    <dbReference type="NCBI Taxonomy" id="88271"/>
    <lineage>
        <taxon>Eukaryota</taxon>
        <taxon>Viridiplantae</taxon>
        <taxon>Chlorophyta</taxon>
        <taxon>Picocystophyceae</taxon>
        <taxon>Picocystales</taxon>
        <taxon>Picocystaceae</taxon>
        <taxon>Picocystis</taxon>
    </lineage>
</organism>
<feature type="domain" description="Pyruvate kinase C-terminal" evidence="17">
    <location>
        <begin position="435"/>
        <end position="548"/>
    </location>
</feature>
<evidence type="ECO:0000256" key="13">
    <source>
        <dbReference type="ARBA" id="ARBA00048152"/>
    </source>
</evidence>
<dbReference type="SUPFAM" id="SSF51621">
    <property type="entry name" value="Phosphoenolpyruvate/pyruvate domain"/>
    <property type="match status" value="1"/>
</dbReference>
<dbReference type="GO" id="GO:0030955">
    <property type="term" value="F:potassium ion binding"/>
    <property type="evidence" value="ECO:0007669"/>
    <property type="project" value="InterPro"/>
</dbReference>
<keyword evidence="12" id="KW-0670">Pyruvate</keyword>
<evidence type="ECO:0000256" key="4">
    <source>
        <dbReference type="ARBA" id="ARBA00012142"/>
    </source>
</evidence>
<dbReference type="GO" id="GO:0016301">
    <property type="term" value="F:kinase activity"/>
    <property type="evidence" value="ECO:0007669"/>
    <property type="project" value="UniProtKB-KW"/>
</dbReference>
<evidence type="ECO:0000256" key="6">
    <source>
        <dbReference type="ARBA" id="ARBA00022723"/>
    </source>
</evidence>
<comment type="pathway">
    <text evidence="2 14">Carbohydrate degradation; glycolysis; pyruvate from D-glyceraldehyde 3-phosphate: step 5/5.</text>
</comment>
<name>A0A7S3UBX9_9CHLO</name>
<comment type="similarity">
    <text evidence="3 14">Belongs to the pyruvate kinase family.</text>
</comment>
<gene>
    <name evidence="18" type="ORF">PSAL00342_LOCUS3580</name>
</gene>
<evidence type="ECO:0000256" key="8">
    <source>
        <dbReference type="ARBA" id="ARBA00022777"/>
    </source>
</evidence>
<dbReference type="InterPro" id="IPR015813">
    <property type="entry name" value="Pyrv/PenolPyrv_kinase-like_dom"/>
</dbReference>
<feature type="compositionally biased region" description="Basic residues" evidence="15">
    <location>
        <begin position="652"/>
        <end position="661"/>
    </location>
</feature>
<dbReference type="Gene3D" id="3.40.1380.20">
    <property type="entry name" value="Pyruvate kinase, C-terminal domain"/>
    <property type="match status" value="1"/>
</dbReference>
<evidence type="ECO:0000256" key="11">
    <source>
        <dbReference type="ARBA" id="ARBA00023152"/>
    </source>
</evidence>
<keyword evidence="10 14" id="KW-0460">Magnesium</keyword>
<dbReference type="Gene3D" id="3.20.20.60">
    <property type="entry name" value="Phosphoenolpyruvate-binding domains"/>
    <property type="match status" value="1"/>
</dbReference>
<dbReference type="AlphaFoldDB" id="A0A7S3UBX9"/>
<proteinExistence type="inferred from homology"/>
<dbReference type="GO" id="GO:0004743">
    <property type="term" value="F:pyruvate kinase activity"/>
    <property type="evidence" value="ECO:0007669"/>
    <property type="project" value="UniProtKB-EC"/>
</dbReference>
<keyword evidence="6" id="KW-0479">Metal-binding</keyword>
<keyword evidence="9" id="KW-0067">ATP-binding</keyword>
<dbReference type="GO" id="GO:0000287">
    <property type="term" value="F:magnesium ion binding"/>
    <property type="evidence" value="ECO:0007669"/>
    <property type="project" value="InterPro"/>
</dbReference>
<dbReference type="InterPro" id="IPR011037">
    <property type="entry name" value="Pyrv_Knase-like_insert_dom_sf"/>
</dbReference>
<dbReference type="UniPathway" id="UPA00109">
    <property type="reaction ID" value="UER00188"/>
</dbReference>
<evidence type="ECO:0000256" key="2">
    <source>
        <dbReference type="ARBA" id="ARBA00004997"/>
    </source>
</evidence>
<dbReference type="Pfam" id="PF00224">
    <property type="entry name" value="PK"/>
    <property type="match status" value="1"/>
</dbReference>
<evidence type="ECO:0000256" key="3">
    <source>
        <dbReference type="ARBA" id="ARBA00008663"/>
    </source>
</evidence>
<keyword evidence="11 14" id="KW-0324">Glycolysis</keyword>
<evidence type="ECO:0000256" key="7">
    <source>
        <dbReference type="ARBA" id="ARBA00022741"/>
    </source>
</evidence>
<dbReference type="SUPFAM" id="SSF52935">
    <property type="entry name" value="PK C-terminal domain-like"/>
    <property type="match status" value="1"/>
</dbReference>
<evidence type="ECO:0000256" key="1">
    <source>
        <dbReference type="ARBA" id="ARBA00001958"/>
    </source>
</evidence>
<evidence type="ECO:0000256" key="14">
    <source>
        <dbReference type="RuleBase" id="RU000504"/>
    </source>
</evidence>
<protein>
    <recommendedName>
        <fullName evidence="4 14">Pyruvate kinase</fullName>
        <ecNumber evidence="4 14">2.7.1.40</ecNumber>
    </recommendedName>
</protein>
<keyword evidence="5 14" id="KW-0808">Transferase</keyword>
<evidence type="ECO:0000256" key="12">
    <source>
        <dbReference type="ARBA" id="ARBA00023317"/>
    </source>
</evidence>
<dbReference type="InterPro" id="IPR001697">
    <property type="entry name" value="Pyr_Knase"/>
</dbReference>
<keyword evidence="7" id="KW-0547">Nucleotide-binding</keyword>
<dbReference type="Pfam" id="PF02887">
    <property type="entry name" value="PK_C"/>
    <property type="match status" value="1"/>
</dbReference>
<dbReference type="EMBL" id="HBIS01003952">
    <property type="protein sequence ID" value="CAE0609761.1"/>
    <property type="molecule type" value="Transcribed_RNA"/>
</dbReference>